<dbReference type="Proteomes" id="UP000050525">
    <property type="component" value="Unassembled WGS sequence"/>
</dbReference>
<sequence>MEIHLSCISTVELAFLLSDGDWSQSCLWYRYSSSLNPSEERRIFTWHSHGPVLHVTPPLLAQRLLVNRRCKFCIFSL</sequence>
<protein>
    <submittedName>
        <fullName evidence="1">Uncharacterized protein</fullName>
    </submittedName>
</protein>
<evidence type="ECO:0000313" key="1">
    <source>
        <dbReference type="EMBL" id="KYO48132.1"/>
    </source>
</evidence>
<keyword evidence="2" id="KW-1185">Reference proteome</keyword>
<proteinExistence type="predicted"/>
<gene>
    <name evidence="1" type="ORF">Y1Q_0001936</name>
</gene>
<dbReference type="AlphaFoldDB" id="A0A151PGQ5"/>
<organism evidence="1 2">
    <name type="scientific">Alligator mississippiensis</name>
    <name type="common">American alligator</name>
    <dbReference type="NCBI Taxonomy" id="8496"/>
    <lineage>
        <taxon>Eukaryota</taxon>
        <taxon>Metazoa</taxon>
        <taxon>Chordata</taxon>
        <taxon>Craniata</taxon>
        <taxon>Vertebrata</taxon>
        <taxon>Euteleostomi</taxon>
        <taxon>Archelosauria</taxon>
        <taxon>Archosauria</taxon>
        <taxon>Crocodylia</taxon>
        <taxon>Alligatoridae</taxon>
        <taxon>Alligatorinae</taxon>
        <taxon>Alligator</taxon>
    </lineage>
</organism>
<name>A0A151PGQ5_ALLMI</name>
<accession>A0A151PGQ5</accession>
<reference evidence="1 2" key="1">
    <citation type="journal article" date="2012" name="Genome Biol.">
        <title>Sequencing three crocodilian genomes to illuminate the evolution of archosaurs and amniotes.</title>
        <authorList>
            <person name="St John J.A."/>
            <person name="Braun E.L."/>
            <person name="Isberg S.R."/>
            <person name="Miles L.G."/>
            <person name="Chong A.Y."/>
            <person name="Gongora J."/>
            <person name="Dalzell P."/>
            <person name="Moran C."/>
            <person name="Bed'hom B."/>
            <person name="Abzhanov A."/>
            <person name="Burgess S.C."/>
            <person name="Cooksey A.M."/>
            <person name="Castoe T.A."/>
            <person name="Crawford N.G."/>
            <person name="Densmore L.D."/>
            <person name="Drew J.C."/>
            <person name="Edwards S.V."/>
            <person name="Faircloth B.C."/>
            <person name="Fujita M.K."/>
            <person name="Greenwold M.J."/>
            <person name="Hoffmann F.G."/>
            <person name="Howard J.M."/>
            <person name="Iguchi T."/>
            <person name="Janes D.E."/>
            <person name="Khan S.Y."/>
            <person name="Kohno S."/>
            <person name="de Koning A.J."/>
            <person name="Lance S.L."/>
            <person name="McCarthy F.M."/>
            <person name="McCormack J.E."/>
            <person name="Merchant M.E."/>
            <person name="Peterson D.G."/>
            <person name="Pollock D.D."/>
            <person name="Pourmand N."/>
            <person name="Raney B.J."/>
            <person name="Roessler K.A."/>
            <person name="Sanford J.R."/>
            <person name="Sawyer R.H."/>
            <person name="Schmidt C.J."/>
            <person name="Triplett E.W."/>
            <person name="Tuberville T.D."/>
            <person name="Venegas-Anaya M."/>
            <person name="Howard J.T."/>
            <person name="Jarvis E.D."/>
            <person name="Guillette L.J.Jr."/>
            <person name="Glenn T.C."/>
            <person name="Green R.E."/>
            <person name="Ray D.A."/>
        </authorList>
    </citation>
    <scope>NUCLEOTIDE SEQUENCE [LARGE SCALE GENOMIC DNA]</scope>
    <source>
        <strain evidence="1">KSC_2009_1</strain>
    </source>
</reference>
<dbReference type="EMBL" id="AKHW03000257">
    <property type="protein sequence ID" value="KYO48132.1"/>
    <property type="molecule type" value="Genomic_DNA"/>
</dbReference>
<evidence type="ECO:0000313" key="2">
    <source>
        <dbReference type="Proteomes" id="UP000050525"/>
    </source>
</evidence>
<comment type="caution">
    <text evidence="1">The sequence shown here is derived from an EMBL/GenBank/DDBJ whole genome shotgun (WGS) entry which is preliminary data.</text>
</comment>